<dbReference type="Pfam" id="PF00122">
    <property type="entry name" value="E1-E2_ATPase"/>
    <property type="match status" value="1"/>
</dbReference>
<comment type="similarity">
    <text evidence="2 15">Belongs to the cation transport ATPase (P-type) (TC 3.A.3) family. Type IIIA subfamily.</text>
</comment>
<evidence type="ECO:0000256" key="13">
    <source>
        <dbReference type="ARBA" id="ARBA00023136"/>
    </source>
</evidence>
<comment type="catalytic activity">
    <reaction evidence="14 15">
        <text>ATP + H2O + H(+)(in) = ADP + phosphate + 2 H(+)(out)</text>
        <dbReference type="Rhea" id="RHEA:20852"/>
        <dbReference type="ChEBI" id="CHEBI:15377"/>
        <dbReference type="ChEBI" id="CHEBI:15378"/>
        <dbReference type="ChEBI" id="CHEBI:30616"/>
        <dbReference type="ChEBI" id="CHEBI:43474"/>
        <dbReference type="ChEBI" id="CHEBI:456216"/>
        <dbReference type="EC" id="7.1.2.1"/>
    </reaction>
</comment>
<feature type="transmembrane region" description="Helical" evidence="15">
    <location>
        <begin position="650"/>
        <end position="671"/>
    </location>
</feature>
<feature type="transmembrane region" description="Helical" evidence="15">
    <location>
        <begin position="683"/>
        <end position="700"/>
    </location>
</feature>
<sequence length="815" mass="89169">MGSNKAISLEEIKNETVDLEKIPVEEVFEQLKCTREGLSSDEGAHRLQVFGPNKLEEKKESKILKFLGFMWNPLSWVMEAAALMAIALANGGGRPPDWQDFVGIIVLLLINSTISFIEENNAGNAAAALMAGLAPKTKVLRDGRWSEQDAAMLVPGDIISIKLGDIVPADARLLEGDPLKIDQSALTGESLPVTKNPSDEVFSGSTCKQGEIEAVVIATGVHTFFGKAAHLVDSTNQVGHFQKVLTAIGNFCICSIAIGIAVELIVMYPIQHRKYREGIDNLLVLLIGGIPIAMPTVLSVTMAIGSHRLSQQGAITKRMTAIEEMAGMDVLCSDKTGTLTLNKLTVDRTLIEVFAKGVEKEHVILLAARASRTENQDAIDAAIVGMLADPKEARAGIREVHFLPFNPVDKRTALTYIDSDGKWHRASKGAPEQILNLCNCKEDVRRKAHAVIDKFAERGLRSLGVARQEIPERTKDSPGAPWQFVGLLPLFDPPRHDSAETIRRALNLGVNVKMITGDQLAIAKETGRRLGMGTNMYPSSSLLGQHKDASIAALPVEELIEKADGFAGVFPEHKYEIVKKLQERKHICGMTGDGVNDAPALKKADIGIAVADATDAARSASDIVLTEPGLSVIISAVLTSRAIFQRMKNYTIYAVSITIRIVVATLIAVYAEWGFARIKGTGWGWAGVIWLYSLVTYVPLDILKFAIRYILSGRAWNSLLENKTAFTSKKDYGKEEREAQWATAQRTLHGLQPPETSNQKSDKGSYRELSEIAEQAKRRAEVARLRELHTLKGHVESVVKLKGLDIDSIQQHYTF</sequence>
<proteinExistence type="inferred from homology"/>
<evidence type="ECO:0000256" key="11">
    <source>
        <dbReference type="ARBA" id="ARBA00022989"/>
    </source>
</evidence>
<feature type="transmembrane region" description="Helical" evidence="15">
    <location>
        <begin position="282"/>
        <end position="304"/>
    </location>
</feature>
<comment type="subcellular location">
    <subcellularLocation>
        <location evidence="15">Cell membrane</location>
        <topology evidence="15">Multi-pass membrane protein</topology>
    </subcellularLocation>
    <subcellularLocation>
        <location evidence="1">Membrane</location>
        <topology evidence="1">Multi-pass membrane protein</topology>
    </subcellularLocation>
</comment>
<dbReference type="InterPro" id="IPR023214">
    <property type="entry name" value="HAD_sf"/>
</dbReference>
<dbReference type="FunFam" id="2.70.150.10:FF:000004">
    <property type="entry name" value="Plasma membrane ATPase"/>
    <property type="match status" value="1"/>
</dbReference>
<dbReference type="SFLD" id="SFLDG00002">
    <property type="entry name" value="C1.7:_P-type_atpase_like"/>
    <property type="match status" value="1"/>
</dbReference>
<dbReference type="AlphaFoldDB" id="A0A059CR46"/>
<dbReference type="Gene3D" id="3.40.50.1000">
    <property type="entry name" value="HAD superfamily/HAD-like"/>
    <property type="match status" value="1"/>
</dbReference>
<dbReference type="NCBIfam" id="TIGR01494">
    <property type="entry name" value="ATPase_P-type"/>
    <property type="match status" value="2"/>
</dbReference>
<dbReference type="Gene3D" id="1.20.1110.10">
    <property type="entry name" value="Calcium-transporting ATPase, transmembrane domain"/>
    <property type="match status" value="3"/>
</dbReference>
<keyword evidence="6 15" id="KW-0547">Nucleotide-binding</keyword>
<dbReference type="Pfam" id="PF00690">
    <property type="entry name" value="Cation_ATPase_N"/>
    <property type="match status" value="1"/>
</dbReference>
<dbReference type="InterPro" id="IPR036412">
    <property type="entry name" value="HAD-like_sf"/>
</dbReference>
<dbReference type="SFLD" id="SFLDS00003">
    <property type="entry name" value="Haloacid_Dehalogenase"/>
    <property type="match status" value="1"/>
</dbReference>
<keyword evidence="13 15" id="KW-0472">Membrane</keyword>
<dbReference type="GO" id="GO:0008553">
    <property type="term" value="F:P-type proton-exporting transporter activity"/>
    <property type="evidence" value="ECO:0007669"/>
    <property type="project" value="UniProtKB-UniRule"/>
</dbReference>
<evidence type="ECO:0000256" key="7">
    <source>
        <dbReference type="ARBA" id="ARBA00022781"/>
    </source>
</evidence>
<dbReference type="InterPro" id="IPR004014">
    <property type="entry name" value="ATPase_P-typ_cation-transptr_N"/>
</dbReference>
<gene>
    <name evidence="17" type="ORF">EUGRSUZ_C02092</name>
</gene>
<keyword evidence="15" id="KW-0813">Transport</keyword>
<dbReference type="SUPFAM" id="SSF56784">
    <property type="entry name" value="HAD-like"/>
    <property type="match status" value="1"/>
</dbReference>
<dbReference type="PRINTS" id="PR00120">
    <property type="entry name" value="HATPASE"/>
</dbReference>
<dbReference type="InterPro" id="IPR059000">
    <property type="entry name" value="ATPase_P-type_domA"/>
</dbReference>
<feature type="domain" description="Cation-transporting P-type ATPase N-terminal" evidence="16">
    <location>
        <begin position="18"/>
        <end position="90"/>
    </location>
</feature>
<dbReference type="NCBIfam" id="TIGR01647">
    <property type="entry name" value="ATPase-IIIA_H"/>
    <property type="match status" value="1"/>
</dbReference>
<dbReference type="GO" id="GO:0016887">
    <property type="term" value="F:ATP hydrolysis activity"/>
    <property type="evidence" value="ECO:0007669"/>
    <property type="project" value="InterPro"/>
</dbReference>
<evidence type="ECO:0000256" key="6">
    <source>
        <dbReference type="ARBA" id="ARBA00022741"/>
    </source>
</evidence>
<dbReference type="GO" id="GO:0005886">
    <property type="term" value="C:plasma membrane"/>
    <property type="evidence" value="ECO:0007669"/>
    <property type="project" value="UniProtKB-SubCell"/>
</dbReference>
<dbReference type="FunFam" id="3.40.1110.10:FF:000004">
    <property type="entry name" value="Plasma membrane ATPase"/>
    <property type="match status" value="1"/>
</dbReference>
<evidence type="ECO:0000259" key="16">
    <source>
        <dbReference type="SMART" id="SM00831"/>
    </source>
</evidence>
<dbReference type="SUPFAM" id="SSF81653">
    <property type="entry name" value="Calcium ATPase, transduction domain A"/>
    <property type="match status" value="1"/>
</dbReference>
<keyword evidence="11 15" id="KW-1133">Transmembrane helix</keyword>
<feature type="transmembrane region" description="Helical" evidence="15">
    <location>
        <begin position="66"/>
        <end position="89"/>
    </location>
</feature>
<dbReference type="Gene3D" id="3.40.1110.10">
    <property type="entry name" value="Calcium-transporting ATPase, cytoplasmic domain N"/>
    <property type="match status" value="1"/>
</dbReference>
<evidence type="ECO:0000313" key="17">
    <source>
        <dbReference type="EMBL" id="KCW80694.1"/>
    </source>
</evidence>
<dbReference type="GO" id="GO:0120029">
    <property type="term" value="P:proton export across plasma membrane"/>
    <property type="evidence" value="ECO:0007669"/>
    <property type="project" value="UniProtKB-UniRule"/>
</dbReference>
<keyword evidence="9 15" id="KW-0460">Magnesium</keyword>
<accession>A0A059CR46</accession>
<evidence type="ECO:0000256" key="4">
    <source>
        <dbReference type="ARBA" id="ARBA00022692"/>
    </source>
</evidence>
<keyword evidence="8 15" id="KW-0067">ATP-binding</keyword>
<dbReference type="Pfam" id="PF00702">
    <property type="entry name" value="Hydrolase"/>
    <property type="match status" value="1"/>
</dbReference>
<feature type="transmembrane region" description="Helical" evidence="15">
    <location>
        <begin position="244"/>
        <end position="270"/>
    </location>
</feature>
<keyword evidence="5" id="KW-0479">Metal-binding</keyword>
<dbReference type="SMART" id="SM00831">
    <property type="entry name" value="Cation_ATPase_N"/>
    <property type="match status" value="1"/>
</dbReference>
<evidence type="ECO:0000256" key="10">
    <source>
        <dbReference type="ARBA" id="ARBA00022967"/>
    </source>
</evidence>
<dbReference type="GO" id="GO:0005524">
    <property type="term" value="F:ATP binding"/>
    <property type="evidence" value="ECO:0007669"/>
    <property type="project" value="UniProtKB-UniRule"/>
</dbReference>
<dbReference type="PRINTS" id="PR00119">
    <property type="entry name" value="CATATPASE"/>
</dbReference>
<dbReference type="EC" id="7.1.2.1" evidence="15"/>
<dbReference type="SFLD" id="SFLDF00027">
    <property type="entry name" value="p-type_atpase"/>
    <property type="match status" value="1"/>
</dbReference>
<dbReference type="GO" id="GO:0046872">
    <property type="term" value="F:metal ion binding"/>
    <property type="evidence" value="ECO:0007669"/>
    <property type="project" value="UniProtKB-KW"/>
</dbReference>
<keyword evidence="7 15" id="KW-0375">Hydrogen ion transport</keyword>
<dbReference type="FunFam" id="3.40.50.1000:FF:000211">
    <property type="entry name" value="Plasma membrane ATPase"/>
    <property type="match status" value="1"/>
</dbReference>
<evidence type="ECO:0000256" key="1">
    <source>
        <dbReference type="ARBA" id="ARBA00004141"/>
    </source>
</evidence>
<evidence type="ECO:0000256" key="9">
    <source>
        <dbReference type="ARBA" id="ARBA00022842"/>
    </source>
</evidence>
<evidence type="ECO:0000256" key="5">
    <source>
        <dbReference type="ARBA" id="ARBA00022723"/>
    </source>
</evidence>
<evidence type="ECO:0000256" key="3">
    <source>
        <dbReference type="ARBA" id="ARBA00022553"/>
    </source>
</evidence>
<name>A0A059CR46_EUCGR</name>
<dbReference type="Gene3D" id="6.10.140.890">
    <property type="match status" value="1"/>
</dbReference>
<dbReference type="SUPFAM" id="SSF81665">
    <property type="entry name" value="Calcium ATPase, transmembrane domain M"/>
    <property type="match status" value="1"/>
</dbReference>
<keyword evidence="3" id="KW-0597">Phosphoprotein</keyword>
<dbReference type="Gramene" id="KCW80694">
    <property type="protein sequence ID" value="KCW80694"/>
    <property type="gene ID" value="EUGRSUZ_C02092"/>
</dbReference>
<dbReference type="InterPro" id="IPR006534">
    <property type="entry name" value="P-type_ATPase_IIIA"/>
</dbReference>
<dbReference type="InterPro" id="IPR018303">
    <property type="entry name" value="ATPase_P-typ_P_site"/>
</dbReference>
<evidence type="ECO:0000256" key="14">
    <source>
        <dbReference type="ARBA" id="ARBA00048122"/>
    </source>
</evidence>
<dbReference type="EMBL" id="KK198755">
    <property type="protein sequence ID" value="KCW80694.1"/>
    <property type="molecule type" value="Genomic_DNA"/>
</dbReference>
<dbReference type="InterPro" id="IPR023298">
    <property type="entry name" value="ATPase_P-typ_TM_dom_sf"/>
</dbReference>
<evidence type="ECO:0000256" key="12">
    <source>
        <dbReference type="ARBA" id="ARBA00023065"/>
    </source>
</evidence>
<keyword evidence="10 15" id="KW-1278">Translocase</keyword>
<feature type="transmembrane region" description="Helical" evidence="15">
    <location>
        <begin position="101"/>
        <end position="117"/>
    </location>
</feature>
<dbReference type="InterPro" id="IPR008250">
    <property type="entry name" value="ATPase_P-typ_transduc_dom_A_sf"/>
</dbReference>
<dbReference type="PANTHER" id="PTHR42861">
    <property type="entry name" value="CALCIUM-TRANSPORTING ATPASE"/>
    <property type="match status" value="1"/>
</dbReference>
<evidence type="ECO:0000256" key="15">
    <source>
        <dbReference type="RuleBase" id="RU362083"/>
    </source>
</evidence>
<reference evidence="17" key="1">
    <citation type="submission" date="2013-07" db="EMBL/GenBank/DDBJ databases">
        <title>The genome of Eucalyptus grandis.</title>
        <authorList>
            <person name="Schmutz J."/>
            <person name="Hayes R."/>
            <person name="Myburg A."/>
            <person name="Tuskan G."/>
            <person name="Grattapaglia D."/>
            <person name="Rokhsar D.S."/>
        </authorList>
    </citation>
    <scope>NUCLEOTIDE SEQUENCE</scope>
    <source>
        <tissue evidence="17">Leaf extractions</tissue>
    </source>
</reference>
<dbReference type="PROSITE" id="PS00154">
    <property type="entry name" value="ATPASE_E1_E2"/>
    <property type="match status" value="1"/>
</dbReference>
<comment type="caution">
    <text evidence="15">Lacks conserved residue(s) required for the propagation of feature annotation.</text>
</comment>
<organism evidence="17">
    <name type="scientific">Eucalyptus grandis</name>
    <name type="common">Flooded gum</name>
    <dbReference type="NCBI Taxonomy" id="71139"/>
    <lineage>
        <taxon>Eukaryota</taxon>
        <taxon>Viridiplantae</taxon>
        <taxon>Streptophyta</taxon>
        <taxon>Embryophyta</taxon>
        <taxon>Tracheophyta</taxon>
        <taxon>Spermatophyta</taxon>
        <taxon>Magnoliopsida</taxon>
        <taxon>eudicotyledons</taxon>
        <taxon>Gunneridae</taxon>
        <taxon>Pentapetalae</taxon>
        <taxon>rosids</taxon>
        <taxon>malvids</taxon>
        <taxon>Myrtales</taxon>
        <taxon>Myrtaceae</taxon>
        <taxon>Myrtoideae</taxon>
        <taxon>Eucalypteae</taxon>
        <taxon>Eucalyptus</taxon>
    </lineage>
</organism>
<dbReference type="InterPro" id="IPR001757">
    <property type="entry name" value="P_typ_ATPase"/>
</dbReference>
<dbReference type="CDD" id="cd02076">
    <property type="entry name" value="P-type_ATPase_H"/>
    <property type="match status" value="1"/>
</dbReference>
<keyword evidence="4 15" id="KW-0812">Transmembrane</keyword>
<evidence type="ECO:0000256" key="2">
    <source>
        <dbReference type="ARBA" id="ARBA00008804"/>
    </source>
</evidence>
<dbReference type="InterPro" id="IPR023299">
    <property type="entry name" value="ATPase_P-typ_cyto_dom_N"/>
</dbReference>
<keyword evidence="12 15" id="KW-0406">Ion transport</keyword>
<dbReference type="InterPro" id="IPR044492">
    <property type="entry name" value="P_typ_ATPase_HD_dom"/>
</dbReference>
<evidence type="ECO:0000256" key="8">
    <source>
        <dbReference type="ARBA" id="ARBA00022840"/>
    </source>
</evidence>
<protein>
    <recommendedName>
        <fullName evidence="15">Plasma membrane ATPase</fullName>
        <ecNumber evidence="15">7.1.2.1</ecNumber>
    </recommendedName>
</protein>